<reference evidence="2 3" key="1">
    <citation type="submission" date="2015-03" db="EMBL/GenBank/DDBJ databases">
        <title>Draft genome of the nematode, Opisthorchis viverrini.</title>
        <authorList>
            <person name="Mitreva M."/>
        </authorList>
    </citation>
    <scope>NUCLEOTIDE SEQUENCE [LARGE SCALE GENOMIC DNA]</scope>
    <source>
        <strain evidence="2">Khon Kaen</strain>
    </source>
</reference>
<accession>A0A1S8WIQ5</accession>
<dbReference type="InterPro" id="IPR033122">
    <property type="entry name" value="LETM1-like_RBD"/>
</dbReference>
<keyword evidence="3" id="KW-1185">Reference proteome</keyword>
<protein>
    <recommendedName>
        <fullName evidence="1">Letm1 RBD domain-containing protein</fullName>
    </recommendedName>
</protein>
<organism evidence="2 3">
    <name type="scientific">Opisthorchis viverrini</name>
    <name type="common">Southeast Asian liver fluke</name>
    <dbReference type="NCBI Taxonomy" id="6198"/>
    <lineage>
        <taxon>Eukaryota</taxon>
        <taxon>Metazoa</taxon>
        <taxon>Spiralia</taxon>
        <taxon>Lophotrochozoa</taxon>
        <taxon>Platyhelminthes</taxon>
        <taxon>Trematoda</taxon>
        <taxon>Digenea</taxon>
        <taxon>Opisthorchiida</taxon>
        <taxon>Opisthorchiata</taxon>
        <taxon>Opisthorchiidae</taxon>
        <taxon>Opisthorchis</taxon>
    </lineage>
</organism>
<proteinExistence type="predicted"/>
<gene>
    <name evidence="2" type="ORF">X801_09884</name>
</gene>
<dbReference type="EMBL" id="KV906718">
    <property type="protein sequence ID" value="OON14325.1"/>
    <property type="molecule type" value="Genomic_DNA"/>
</dbReference>
<name>A0A1S8WIQ5_OPIVI</name>
<feature type="non-terminal residue" evidence="2">
    <location>
        <position position="1"/>
    </location>
</feature>
<dbReference type="Proteomes" id="UP000243686">
    <property type="component" value="Unassembled WGS sequence"/>
</dbReference>
<dbReference type="GO" id="GO:0043022">
    <property type="term" value="F:ribosome binding"/>
    <property type="evidence" value="ECO:0007669"/>
    <property type="project" value="InterPro"/>
</dbReference>
<evidence type="ECO:0000313" key="2">
    <source>
        <dbReference type="EMBL" id="OON14325.1"/>
    </source>
</evidence>
<evidence type="ECO:0000313" key="3">
    <source>
        <dbReference type="Proteomes" id="UP000243686"/>
    </source>
</evidence>
<dbReference type="AlphaFoldDB" id="A0A1S8WIQ5"/>
<dbReference type="Pfam" id="PF07766">
    <property type="entry name" value="LETM1_RBD"/>
    <property type="match status" value="1"/>
</dbReference>
<feature type="non-terminal residue" evidence="2">
    <location>
        <position position="318"/>
    </location>
</feature>
<sequence length="318" mass="36856">LHSTLLDINDLLRLWTKLSFDNRSILQCLPVMTQRELYVLRQVPRDLLRLSPVLLLAPLPGTVFLLPFFLPVHPPSLSSIVAVYIHFSTPLPALKLDGGSNAPFYFFQLRLPLCLSESGLLDRKTTNWFGDSVLPRNELIRSLHQTTEKLKKSPGVSVATVQRLSALDELLDKLRSSRMPLHRELIAASSVFDDQLTLDKLSKVHVFNLCRLHGLPVRIRLSMFTRWPCTRIYLEPKYFHFRRLRLLRFRASLLSCEDRLVHRTMIQYSGTVAPPLAELRDHNRRLLRQRRSREFRRMEPLSVVMSSSFGNLRKSEPC</sequence>
<feature type="domain" description="Letm1 RBD" evidence="1">
    <location>
        <begin position="136"/>
        <end position="215"/>
    </location>
</feature>
<evidence type="ECO:0000259" key="1">
    <source>
        <dbReference type="Pfam" id="PF07766"/>
    </source>
</evidence>